<feature type="domain" description="Fatty acid desaturase" evidence="2">
    <location>
        <begin position="92"/>
        <end position="361"/>
    </location>
</feature>
<dbReference type="PANTHER" id="PTHR19353:SF19">
    <property type="entry name" value="DELTA(5) FATTY ACID DESATURASE C-RELATED"/>
    <property type="match status" value="1"/>
</dbReference>
<dbReference type="PANTHER" id="PTHR19353">
    <property type="entry name" value="FATTY ACID DESATURASE 2"/>
    <property type="match status" value="1"/>
</dbReference>
<dbReference type="AlphaFoldDB" id="A0A2M7GBH9"/>
<organism evidence="3 4">
    <name type="scientific">bacterium (Candidatus Blackallbacteria) CG17_big_fil_post_rev_8_21_14_2_50_48_46</name>
    <dbReference type="NCBI Taxonomy" id="2014261"/>
    <lineage>
        <taxon>Bacteria</taxon>
        <taxon>Candidatus Blackallbacteria</taxon>
    </lineage>
</organism>
<accession>A0A2M7GBH9</accession>
<feature type="compositionally biased region" description="Polar residues" evidence="1">
    <location>
        <begin position="1"/>
        <end position="15"/>
    </location>
</feature>
<feature type="region of interest" description="Disordered" evidence="1">
    <location>
        <begin position="1"/>
        <end position="21"/>
    </location>
</feature>
<evidence type="ECO:0000256" key="1">
    <source>
        <dbReference type="SAM" id="MobiDB-lite"/>
    </source>
</evidence>
<protein>
    <recommendedName>
        <fullName evidence="2">Fatty acid desaturase domain-containing protein</fullName>
    </recommendedName>
</protein>
<dbReference type="EMBL" id="PFFQ01000004">
    <property type="protein sequence ID" value="PIW19535.1"/>
    <property type="molecule type" value="Genomic_DNA"/>
</dbReference>
<comment type="caution">
    <text evidence="3">The sequence shown here is derived from an EMBL/GenBank/DDBJ whole genome shotgun (WGS) entry which is preliminary data.</text>
</comment>
<dbReference type="GO" id="GO:0008610">
    <property type="term" value="P:lipid biosynthetic process"/>
    <property type="evidence" value="ECO:0007669"/>
    <property type="project" value="UniProtKB-ARBA"/>
</dbReference>
<dbReference type="GO" id="GO:0016020">
    <property type="term" value="C:membrane"/>
    <property type="evidence" value="ECO:0007669"/>
    <property type="project" value="TreeGrafter"/>
</dbReference>
<evidence type="ECO:0000259" key="2">
    <source>
        <dbReference type="Pfam" id="PF00487"/>
    </source>
</evidence>
<dbReference type="InterPro" id="IPR012171">
    <property type="entry name" value="Fatty_acid_desaturase"/>
</dbReference>
<gene>
    <name evidence="3" type="ORF">COW36_01465</name>
</gene>
<proteinExistence type="predicted"/>
<dbReference type="GO" id="GO:0016717">
    <property type="term" value="F:oxidoreductase activity, acting on paired donors, with oxidation of a pair of donors resulting in the reduction of molecular oxygen to two molecules of water"/>
    <property type="evidence" value="ECO:0007669"/>
    <property type="project" value="TreeGrafter"/>
</dbReference>
<reference evidence="3 4" key="1">
    <citation type="submission" date="2017-09" db="EMBL/GenBank/DDBJ databases">
        <title>Depth-based differentiation of microbial function through sediment-hosted aquifers and enrichment of novel symbionts in the deep terrestrial subsurface.</title>
        <authorList>
            <person name="Probst A.J."/>
            <person name="Ladd B."/>
            <person name="Jarett J.K."/>
            <person name="Geller-Mcgrath D.E."/>
            <person name="Sieber C.M."/>
            <person name="Emerson J.B."/>
            <person name="Anantharaman K."/>
            <person name="Thomas B.C."/>
            <person name="Malmstrom R."/>
            <person name="Stieglmeier M."/>
            <person name="Klingl A."/>
            <person name="Woyke T."/>
            <person name="Ryan C.M."/>
            <person name="Banfield J.F."/>
        </authorList>
    </citation>
    <scope>NUCLEOTIDE SEQUENCE [LARGE SCALE GENOMIC DNA]</scope>
    <source>
        <strain evidence="3">CG17_big_fil_post_rev_8_21_14_2_50_48_46</strain>
    </source>
</reference>
<evidence type="ECO:0000313" key="3">
    <source>
        <dbReference type="EMBL" id="PIW19535.1"/>
    </source>
</evidence>
<dbReference type="Proteomes" id="UP000231019">
    <property type="component" value="Unassembled WGS sequence"/>
</dbReference>
<evidence type="ECO:0000313" key="4">
    <source>
        <dbReference type="Proteomes" id="UP000231019"/>
    </source>
</evidence>
<dbReference type="Pfam" id="PF00487">
    <property type="entry name" value="FA_desaturase"/>
    <property type="match status" value="1"/>
</dbReference>
<dbReference type="InterPro" id="IPR005804">
    <property type="entry name" value="FA_desaturase_dom"/>
</dbReference>
<name>A0A2M7GBH9_9BACT</name>
<sequence length="380" mass="43516">MTVQTPSFEPLQSTLRDIHNTPPDQARIQAFARELDQLKAEISAQIGEDDLRYVEGVHLVSRYCEIAGRLLIHFSRDPVSWSLGVLSLWVHLQLDNLEIHHPAQHGAWDRLPEASDFHSDNYVHNSPVDEESWRYRHNILHHSYTGQVDRDPDVTFGFFRLGEEIDKRWYHTVQPAMLVLNSLVTDQSIAILSTGLGDFIAPFAIPGYHAEDNARMYKQMDFKQFQDSLFRYLRKAIPHTAYNYGLFGLLAGPQGFAKVTLGTLTAMLLRNLFTGLSFYTGHMVEGVKHYQTPPHNKAEWYVQQIEGSGNVRASEPISMLMGHLNYQIEHHLFPKLPPNRLAQIAPKVEALCEKYGINYVSGSFPEQVFSVFRRLAKFSR</sequence>